<reference evidence="1" key="1">
    <citation type="journal article" date="2021" name="Proc. Natl. Acad. Sci. U.S.A.">
        <title>A Catalog of Tens of Thousands of Viruses from Human Metagenomes Reveals Hidden Associations with Chronic Diseases.</title>
        <authorList>
            <person name="Tisza M.J."/>
            <person name="Buck C.B."/>
        </authorList>
    </citation>
    <scope>NUCLEOTIDE SEQUENCE</scope>
    <source>
        <strain evidence="1">CtQyg71</strain>
    </source>
</reference>
<name>A0A8S5M6G1_9CAUD</name>
<evidence type="ECO:0000313" key="1">
    <source>
        <dbReference type="EMBL" id="DAD77603.1"/>
    </source>
</evidence>
<organism evidence="1">
    <name type="scientific">Siphoviridae sp. ctQyg71</name>
    <dbReference type="NCBI Taxonomy" id="2826330"/>
    <lineage>
        <taxon>Viruses</taxon>
        <taxon>Duplodnaviria</taxon>
        <taxon>Heunggongvirae</taxon>
        <taxon>Uroviricota</taxon>
        <taxon>Caudoviricetes</taxon>
    </lineage>
</organism>
<dbReference type="EMBL" id="BK014828">
    <property type="protein sequence ID" value="DAD77603.1"/>
    <property type="molecule type" value="Genomic_DNA"/>
</dbReference>
<accession>A0A8S5M6G1</accession>
<sequence length="114" mass="12991">MAKAANNKAKTKTRPALSIEARESQLIALAEDLAEQQLRDGTASSQLITHYLKLGSTRERLEKKLLAEQVELASAKKDNIRAQARQDEMYEAALKAMRRYNGDMEEEEYDEDIY</sequence>
<protein>
    <submittedName>
        <fullName evidence="1">Uncharacterized protein</fullName>
    </submittedName>
</protein>
<proteinExistence type="predicted"/>